<dbReference type="PANTHER" id="PTHR43685:SF2">
    <property type="entry name" value="GLYCOSYLTRANSFERASE 2-LIKE DOMAIN-CONTAINING PROTEIN"/>
    <property type="match status" value="1"/>
</dbReference>
<dbReference type="Gene3D" id="3.90.550.10">
    <property type="entry name" value="Spore Coat Polysaccharide Biosynthesis Protein SpsA, Chain A"/>
    <property type="match status" value="1"/>
</dbReference>
<dbReference type="Pfam" id="PF00535">
    <property type="entry name" value="Glycos_transf_2"/>
    <property type="match status" value="1"/>
</dbReference>
<dbReference type="SUPFAM" id="SSF53448">
    <property type="entry name" value="Nucleotide-diphospho-sugar transferases"/>
    <property type="match status" value="1"/>
</dbReference>
<comment type="caution">
    <text evidence="2">The sequence shown here is derived from an EMBL/GenBank/DDBJ whole genome shotgun (WGS) entry which is preliminary data.</text>
</comment>
<gene>
    <name evidence="2" type="ORF">FZ041_04340</name>
</gene>
<dbReference type="InterPro" id="IPR001173">
    <property type="entry name" value="Glyco_trans_2-like"/>
</dbReference>
<dbReference type="RefSeq" id="WP_149188655.1">
    <property type="nucleotide sequence ID" value="NZ_VTOZ01000006.1"/>
</dbReference>
<dbReference type="AlphaFoldDB" id="A0A5D6WPQ3"/>
<evidence type="ECO:0000313" key="2">
    <source>
        <dbReference type="EMBL" id="TYZ29820.1"/>
    </source>
</evidence>
<dbReference type="Proteomes" id="UP000322783">
    <property type="component" value="Unassembled WGS sequence"/>
</dbReference>
<keyword evidence="3" id="KW-1185">Reference proteome</keyword>
<dbReference type="CDD" id="cd00761">
    <property type="entry name" value="Glyco_tranf_GTA_type"/>
    <property type="match status" value="1"/>
</dbReference>
<dbReference type="EMBL" id="VTOZ01000006">
    <property type="protein sequence ID" value="TYZ29820.1"/>
    <property type="molecule type" value="Genomic_DNA"/>
</dbReference>
<proteinExistence type="predicted"/>
<dbReference type="InterPro" id="IPR050834">
    <property type="entry name" value="Glycosyltransf_2"/>
</dbReference>
<accession>A0A5D6WPQ3</accession>
<dbReference type="InterPro" id="IPR029044">
    <property type="entry name" value="Nucleotide-diphossugar_trans"/>
</dbReference>
<dbReference type="PANTHER" id="PTHR43685">
    <property type="entry name" value="GLYCOSYLTRANSFERASE"/>
    <property type="match status" value="1"/>
</dbReference>
<sequence length="297" mass="34425">MKKVSIVLPVYNGASYVAEAIKSVMNQTYKNWELIIVNDCSTDNTLEICEKLAKQDKRIMVLSNDYNMQLPNTLNVGFSMATGDYYTWTSDDNLYKPKAIEVLVKAFHDNQKAVMIYGDFTRIDTVGNIVGEEKLPEPKYLVEGNTCGAYFMYTADVAKRVGKYDANLFLAEDYDYWVRIYRCGTIVHIDADYYLYRTHPGSLTETRRAAISEATYQVLEKNFLALYCMAKRSNLKKDFLDAMLFFGETHIQDVREIVLDIAPWYRGYLLKSDIKRKLRTIAWCRKLNDIRKGMLHK</sequence>
<protein>
    <submittedName>
        <fullName evidence="2">Glycosyltransferase family 2 protein</fullName>
    </submittedName>
</protein>
<feature type="domain" description="Glycosyltransferase 2-like" evidence="1">
    <location>
        <begin position="5"/>
        <end position="118"/>
    </location>
</feature>
<dbReference type="GO" id="GO:0016740">
    <property type="term" value="F:transferase activity"/>
    <property type="evidence" value="ECO:0007669"/>
    <property type="project" value="UniProtKB-KW"/>
</dbReference>
<evidence type="ECO:0000313" key="3">
    <source>
        <dbReference type="Proteomes" id="UP000322783"/>
    </source>
</evidence>
<keyword evidence="2" id="KW-0808">Transferase</keyword>
<organism evidence="2 3">
    <name type="scientific">Selenomonas caprae</name>
    <dbReference type="NCBI Taxonomy" id="2606905"/>
    <lineage>
        <taxon>Bacteria</taxon>
        <taxon>Bacillati</taxon>
        <taxon>Bacillota</taxon>
        <taxon>Negativicutes</taxon>
        <taxon>Selenomonadales</taxon>
        <taxon>Selenomonadaceae</taxon>
        <taxon>Selenomonas</taxon>
    </lineage>
</organism>
<evidence type="ECO:0000259" key="1">
    <source>
        <dbReference type="Pfam" id="PF00535"/>
    </source>
</evidence>
<reference evidence="2 3" key="1">
    <citation type="submission" date="2019-08" db="EMBL/GenBank/DDBJ databases">
        <title>Selenomonas sp. mPRGC5 and Selenomonas sp. mPRGC8 isolated from ruminal fluid of dairy goat (Capra hircus).</title>
        <authorList>
            <person name="Poothong S."/>
            <person name="Nuengjamnong C."/>
            <person name="Tanasupawat S."/>
        </authorList>
    </citation>
    <scope>NUCLEOTIDE SEQUENCE [LARGE SCALE GENOMIC DNA]</scope>
    <source>
        <strain evidence="3">mPRGC8</strain>
    </source>
</reference>
<name>A0A5D6WPQ3_9FIRM</name>